<dbReference type="Pfam" id="PF02298">
    <property type="entry name" value="Cu_bind_like"/>
    <property type="match status" value="1"/>
</dbReference>
<evidence type="ECO:0000256" key="4">
    <source>
        <dbReference type="ARBA" id="ARBA00022729"/>
    </source>
</evidence>
<keyword evidence="5" id="KW-0472">Membrane</keyword>
<dbReference type="CDD" id="cd11019">
    <property type="entry name" value="OsENODL1_like"/>
    <property type="match status" value="1"/>
</dbReference>
<sequence length="184" mass="20344">MMKISKMASLAVFFCTCSIIAAGLVNAERVFKVGDGFGWQKPGQNSSAVYTQWAKTNRFQVGDSLSFEYKNDSVVEVEKWGYFHCDASKPIVAFNNGHGVFRLDRPGPFFFISGTLNHCKGGQRLQIEVMGLHHHSPLIANPTSCAASTVPATKFRSVCLHDTWLIVSASDRHTDCFAMVFTIT</sequence>
<evidence type="ECO:0000256" key="9">
    <source>
        <dbReference type="ARBA" id="ARBA00035011"/>
    </source>
</evidence>
<keyword evidence="3" id="KW-0336">GPI-anchor</keyword>
<dbReference type="PANTHER" id="PTHR33021">
    <property type="entry name" value="BLUE COPPER PROTEIN"/>
    <property type="match status" value="1"/>
</dbReference>
<comment type="caution">
    <text evidence="12">The sequence shown here is derived from an EMBL/GenBank/DDBJ whole genome shotgun (WGS) entry which is preliminary data.</text>
</comment>
<dbReference type="EMBL" id="JAPFFM010000016">
    <property type="protein sequence ID" value="KAJ6700806.1"/>
    <property type="molecule type" value="Genomic_DNA"/>
</dbReference>
<protein>
    <submittedName>
        <fullName evidence="12">EARLY NODULIN-LIKE PROTEIN 7</fullName>
    </submittedName>
</protein>
<keyword evidence="2" id="KW-1003">Cell membrane</keyword>
<keyword evidence="7" id="KW-0325">Glycoprotein</keyword>
<evidence type="ECO:0000259" key="11">
    <source>
        <dbReference type="PROSITE" id="PS51485"/>
    </source>
</evidence>
<dbReference type="GO" id="GO:0009055">
    <property type="term" value="F:electron transfer activity"/>
    <property type="evidence" value="ECO:0007669"/>
    <property type="project" value="InterPro"/>
</dbReference>
<gene>
    <name evidence="12" type="ORF">OIU74_012200</name>
</gene>
<comment type="subcellular location">
    <subcellularLocation>
        <location evidence="1">Cell membrane</location>
        <topology evidence="1">Lipid-anchor</topology>
        <topology evidence="1">GPI-anchor</topology>
    </subcellularLocation>
</comment>
<evidence type="ECO:0000256" key="8">
    <source>
        <dbReference type="ARBA" id="ARBA00023288"/>
    </source>
</evidence>
<dbReference type="InterPro" id="IPR041846">
    <property type="entry name" value="ENL_dom"/>
</dbReference>
<dbReference type="InterPro" id="IPR008972">
    <property type="entry name" value="Cupredoxin"/>
</dbReference>
<evidence type="ECO:0000313" key="13">
    <source>
        <dbReference type="Proteomes" id="UP001151752"/>
    </source>
</evidence>
<evidence type="ECO:0000256" key="3">
    <source>
        <dbReference type="ARBA" id="ARBA00022622"/>
    </source>
</evidence>
<dbReference type="GO" id="GO:0098552">
    <property type="term" value="C:side of membrane"/>
    <property type="evidence" value="ECO:0007669"/>
    <property type="project" value="UniProtKB-KW"/>
</dbReference>
<dbReference type="InterPro" id="IPR039391">
    <property type="entry name" value="Phytocyanin-like"/>
</dbReference>
<feature type="chain" id="PRO_5040323454" evidence="10">
    <location>
        <begin position="28"/>
        <end position="184"/>
    </location>
</feature>
<evidence type="ECO:0000256" key="7">
    <source>
        <dbReference type="ARBA" id="ARBA00023180"/>
    </source>
</evidence>
<keyword evidence="4 10" id="KW-0732">Signal</keyword>
<dbReference type="PROSITE" id="PS51485">
    <property type="entry name" value="PHYTOCYANIN"/>
    <property type="match status" value="1"/>
</dbReference>
<accession>A0A9Q0Q6L5</accession>
<organism evidence="12 13">
    <name type="scientific">Salix koriyanagi</name>
    <dbReference type="NCBI Taxonomy" id="2511006"/>
    <lineage>
        <taxon>Eukaryota</taxon>
        <taxon>Viridiplantae</taxon>
        <taxon>Streptophyta</taxon>
        <taxon>Embryophyta</taxon>
        <taxon>Tracheophyta</taxon>
        <taxon>Spermatophyta</taxon>
        <taxon>Magnoliopsida</taxon>
        <taxon>eudicotyledons</taxon>
        <taxon>Gunneridae</taxon>
        <taxon>Pentapetalae</taxon>
        <taxon>rosids</taxon>
        <taxon>fabids</taxon>
        <taxon>Malpighiales</taxon>
        <taxon>Salicaceae</taxon>
        <taxon>Saliceae</taxon>
        <taxon>Salix</taxon>
    </lineage>
</organism>
<evidence type="ECO:0000256" key="2">
    <source>
        <dbReference type="ARBA" id="ARBA00022475"/>
    </source>
</evidence>
<dbReference type="Gene3D" id="2.60.40.420">
    <property type="entry name" value="Cupredoxins - blue copper proteins"/>
    <property type="match status" value="1"/>
</dbReference>
<dbReference type="Proteomes" id="UP001151752">
    <property type="component" value="Chromosome 1"/>
</dbReference>
<keyword evidence="8" id="KW-0449">Lipoprotein</keyword>
<evidence type="ECO:0000313" key="12">
    <source>
        <dbReference type="EMBL" id="KAJ6700806.1"/>
    </source>
</evidence>
<keyword evidence="6" id="KW-1015">Disulfide bond</keyword>
<dbReference type="SUPFAM" id="SSF49503">
    <property type="entry name" value="Cupredoxins"/>
    <property type="match status" value="1"/>
</dbReference>
<keyword evidence="13" id="KW-1185">Reference proteome</keyword>
<proteinExistence type="inferred from homology"/>
<dbReference type="PANTHER" id="PTHR33021:SF234">
    <property type="entry name" value="EARLY NODULIN-LIKE PROTEIN 7"/>
    <property type="match status" value="1"/>
</dbReference>
<reference evidence="12" key="2">
    <citation type="journal article" date="2023" name="Int. J. Mol. Sci.">
        <title>De Novo Assembly and Annotation of 11 Diverse Shrub Willow (Salix) Genomes Reveals Novel Gene Organization in Sex-Linked Regions.</title>
        <authorList>
            <person name="Hyden B."/>
            <person name="Feng K."/>
            <person name="Yates T.B."/>
            <person name="Jawdy S."/>
            <person name="Cereghino C."/>
            <person name="Smart L.B."/>
            <person name="Muchero W."/>
        </authorList>
    </citation>
    <scope>NUCLEOTIDE SEQUENCE</scope>
    <source>
        <tissue evidence="12">Shoot tip</tissue>
    </source>
</reference>
<dbReference type="InterPro" id="IPR003245">
    <property type="entry name" value="Phytocyanin_dom"/>
</dbReference>
<feature type="signal peptide" evidence="10">
    <location>
        <begin position="1"/>
        <end position="27"/>
    </location>
</feature>
<name>A0A9Q0Q6L5_9ROSI</name>
<dbReference type="AlphaFoldDB" id="A0A9Q0Q6L5"/>
<comment type="similarity">
    <text evidence="9">Belongs to the early nodulin-like (ENODL) family.</text>
</comment>
<dbReference type="GO" id="GO:0005886">
    <property type="term" value="C:plasma membrane"/>
    <property type="evidence" value="ECO:0007669"/>
    <property type="project" value="UniProtKB-SubCell"/>
</dbReference>
<reference evidence="12" key="1">
    <citation type="submission" date="2022-11" db="EMBL/GenBank/DDBJ databases">
        <authorList>
            <person name="Hyden B.L."/>
            <person name="Feng K."/>
            <person name="Yates T."/>
            <person name="Jawdy S."/>
            <person name="Smart L.B."/>
            <person name="Muchero W."/>
        </authorList>
    </citation>
    <scope>NUCLEOTIDE SEQUENCE</scope>
    <source>
        <tissue evidence="12">Shoot tip</tissue>
    </source>
</reference>
<evidence type="ECO:0000256" key="1">
    <source>
        <dbReference type="ARBA" id="ARBA00004609"/>
    </source>
</evidence>
<dbReference type="FunFam" id="2.60.40.420:FF:000010">
    <property type="entry name" value="Early nodulin-like protein 1"/>
    <property type="match status" value="1"/>
</dbReference>
<feature type="domain" description="Phytocyanin" evidence="11">
    <location>
        <begin position="29"/>
        <end position="131"/>
    </location>
</feature>
<evidence type="ECO:0000256" key="10">
    <source>
        <dbReference type="SAM" id="SignalP"/>
    </source>
</evidence>
<evidence type="ECO:0000256" key="6">
    <source>
        <dbReference type="ARBA" id="ARBA00023157"/>
    </source>
</evidence>
<evidence type="ECO:0000256" key="5">
    <source>
        <dbReference type="ARBA" id="ARBA00023136"/>
    </source>
</evidence>